<dbReference type="RefSeq" id="WP_143470853.1">
    <property type="nucleotide sequence ID" value="NZ_MVDE01000008.1"/>
</dbReference>
<accession>A0A2N3IAZ7</accession>
<comment type="caution">
    <text evidence="1">The sequence shown here is derived from an EMBL/GenBank/DDBJ whole genome shotgun (WGS) entry which is preliminary data.</text>
</comment>
<organism evidence="1 2">
    <name type="scientific">Labilibaculum manganireducens</name>
    <dbReference type="NCBI Taxonomy" id="1940525"/>
    <lineage>
        <taxon>Bacteria</taxon>
        <taxon>Pseudomonadati</taxon>
        <taxon>Bacteroidota</taxon>
        <taxon>Bacteroidia</taxon>
        <taxon>Marinilabiliales</taxon>
        <taxon>Marinifilaceae</taxon>
        <taxon>Labilibaculum</taxon>
    </lineage>
</organism>
<keyword evidence="2" id="KW-1185">Reference proteome</keyword>
<reference evidence="1 2" key="1">
    <citation type="journal article" date="2017" name="Front. Microbiol.">
        <title>Labilibaculum manganireducens gen. nov., sp. nov. and Labilibaculum filiforme sp. nov., Novel Bacteroidetes Isolated from Subsurface Sediments of the Baltic Sea.</title>
        <authorList>
            <person name="Vandieken V."/>
            <person name="Marshall I.P."/>
            <person name="Niemann H."/>
            <person name="Engelen B."/>
            <person name="Cypionka H."/>
        </authorList>
    </citation>
    <scope>NUCLEOTIDE SEQUENCE [LARGE SCALE GENOMIC DNA]</scope>
    <source>
        <strain evidence="1 2">59.10-2M</strain>
    </source>
</reference>
<evidence type="ECO:0000313" key="2">
    <source>
        <dbReference type="Proteomes" id="UP000233618"/>
    </source>
</evidence>
<dbReference type="EMBL" id="MVDE01000008">
    <property type="protein sequence ID" value="PKQ67524.1"/>
    <property type="molecule type" value="Genomic_DNA"/>
</dbReference>
<dbReference type="AlphaFoldDB" id="A0A2N3IAZ7"/>
<protein>
    <submittedName>
        <fullName evidence="1">Uncharacterized protein</fullName>
    </submittedName>
</protein>
<evidence type="ECO:0000313" key="1">
    <source>
        <dbReference type="EMBL" id="PKQ67524.1"/>
    </source>
</evidence>
<dbReference type="PROSITE" id="PS51257">
    <property type="entry name" value="PROKAR_LIPOPROTEIN"/>
    <property type="match status" value="1"/>
</dbReference>
<proteinExistence type="predicted"/>
<sequence length="190" mass="22022">MKRWIFFVLLGLMTSCLDDSDDVYFHEHKQSILLLQVDYTNYEFEKGTELFLHAEYSDADTIPIGVDYDSPGDFGNISLFYEPGNELIFDGSIVWNGTGHLKFPRWFYYPSQFATLDIPVEKPADDEFQIIFPEEGVEYPLDSIWNAVNHLSIVSRYLKSGKKIGIFRYTPSVGVGDPNEWDWYVIMNTN</sequence>
<gene>
    <name evidence="1" type="ORF">BZG01_07240</name>
</gene>
<dbReference type="Proteomes" id="UP000233618">
    <property type="component" value="Unassembled WGS sequence"/>
</dbReference>
<name>A0A2N3IAZ7_9BACT</name>